<dbReference type="Proteomes" id="UP001201812">
    <property type="component" value="Unassembled WGS sequence"/>
</dbReference>
<gene>
    <name evidence="2" type="ORF">DdX_13576</name>
</gene>
<feature type="compositionally biased region" description="Acidic residues" evidence="1">
    <location>
        <begin position="343"/>
        <end position="368"/>
    </location>
</feature>
<sequence>MHRETFHRFTLRISMKLRAVCHITRILIVVMICVTGDADRTIGKRSQQALTCGYRTDKNDNCELGVDDDCVYNLNMTATRFSKIPCKESLFSVFSRIHLYAIAGRLIVSSPSVIASCDERNNWLIVLAGRSNPFASENVHDGETREFDDGGGDDSPDDDDDFTPDKSDFDSPSAADDAMDSTGKHKKKHHKKHHHKAHHKKHHEKHHKKHHLASRGKYFKKIHPKDEDDKLYARAYKGCYDFYPDCKHKLTKHDCTKPRADIGLFAVDEAIEGCAVYCRKCKEHNEKFDEHHKVRKGPQYIKENSEHEEEDEEDSEEHEGNDEDDSEDGGDSEDEEHQHHDGEDTEEDSELEEDEDEETGEEDDEQDD</sequence>
<feature type="compositionally biased region" description="Basic residues" evidence="1">
    <location>
        <begin position="184"/>
        <end position="216"/>
    </location>
</feature>
<organism evidence="2 3">
    <name type="scientific">Ditylenchus destructor</name>
    <dbReference type="NCBI Taxonomy" id="166010"/>
    <lineage>
        <taxon>Eukaryota</taxon>
        <taxon>Metazoa</taxon>
        <taxon>Ecdysozoa</taxon>
        <taxon>Nematoda</taxon>
        <taxon>Chromadorea</taxon>
        <taxon>Rhabditida</taxon>
        <taxon>Tylenchina</taxon>
        <taxon>Tylenchomorpha</taxon>
        <taxon>Sphaerularioidea</taxon>
        <taxon>Anguinidae</taxon>
        <taxon>Anguininae</taxon>
        <taxon>Ditylenchus</taxon>
    </lineage>
</organism>
<reference evidence="2" key="1">
    <citation type="submission" date="2022-01" db="EMBL/GenBank/DDBJ databases">
        <title>Genome Sequence Resource for Two Populations of Ditylenchus destructor, the Migratory Endoparasitic Phytonematode.</title>
        <authorList>
            <person name="Zhang H."/>
            <person name="Lin R."/>
            <person name="Xie B."/>
        </authorList>
    </citation>
    <scope>NUCLEOTIDE SEQUENCE</scope>
    <source>
        <strain evidence="2">BazhouSP</strain>
    </source>
</reference>
<feature type="compositionally biased region" description="Acidic residues" evidence="1">
    <location>
        <begin position="149"/>
        <end position="162"/>
    </location>
</feature>
<evidence type="ECO:0000313" key="2">
    <source>
        <dbReference type="EMBL" id="KAI1705438.1"/>
    </source>
</evidence>
<feature type="compositionally biased region" description="Basic and acidic residues" evidence="1">
    <location>
        <begin position="138"/>
        <end position="148"/>
    </location>
</feature>
<proteinExistence type="predicted"/>
<keyword evidence="3" id="KW-1185">Reference proteome</keyword>
<evidence type="ECO:0000313" key="3">
    <source>
        <dbReference type="Proteomes" id="UP001201812"/>
    </source>
</evidence>
<dbReference type="EMBL" id="JAKKPZ010000056">
    <property type="protein sequence ID" value="KAI1705438.1"/>
    <property type="molecule type" value="Genomic_DNA"/>
</dbReference>
<name>A0AAD4MTM7_9BILA</name>
<evidence type="ECO:0000256" key="1">
    <source>
        <dbReference type="SAM" id="MobiDB-lite"/>
    </source>
</evidence>
<feature type="region of interest" description="Disordered" evidence="1">
    <location>
        <begin position="289"/>
        <end position="368"/>
    </location>
</feature>
<accession>A0AAD4MTM7</accession>
<dbReference type="AlphaFoldDB" id="A0AAD4MTM7"/>
<protein>
    <submittedName>
        <fullName evidence="2">Uncharacterized protein</fullName>
    </submittedName>
</protein>
<feature type="region of interest" description="Disordered" evidence="1">
    <location>
        <begin position="135"/>
        <end position="216"/>
    </location>
</feature>
<comment type="caution">
    <text evidence="2">The sequence shown here is derived from an EMBL/GenBank/DDBJ whole genome shotgun (WGS) entry which is preliminary data.</text>
</comment>
<feature type="compositionally biased region" description="Acidic residues" evidence="1">
    <location>
        <begin position="306"/>
        <end position="335"/>
    </location>
</feature>